<gene>
    <name evidence="2" type="ORF">BCUN_0992</name>
</gene>
<keyword evidence="1" id="KW-0472">Membrane</keyword>
<name>A0A087AQG5_9BIFI</name>
<dbReference type="EMBL" id="JGYV01000017">
    <property type="protein sequence ID" value="KFI61015.1"/>
    <property type="molecule type" value="Genomic_DNA"/>
</dbReference>
<keyword evidence="1" id="KW-1133">Transmembrane helix</keyword>
<proteinExistence type="predicted"/>
<evidence type="ECO:0000313" key="2">
    <source>
        <dbReference type="EMBL" id="KFI61015.1"/>
    </source>
</evidence>
<dbReference type="Proteomes" id="UP000029067">
    <property type="component" value="Unassembled WGS sequence"/>
</dbReference>
<protein>
    <submittedName>
        <fullName evidence="2">Uncharacterized protein</fullName>
    </submittedName>
</protein>
<evidence type="ECO:0000256" key="1">
    <source>
        <dbReference type="SAM" id="Phobius"/>
    </source>
</evidence>
<feature type="transmembrane region" description="Helical" evidence="1">
    <location>
        <begin position="7"/>
        <end position="28"/>
    </location>
</feature>
<dbReference type="AlphaFoldDB" id="A0A087AQG5"/>
<comment type="caution">
    <text evidence="2">The sequence shown here is derived from an EMBL/GenBank/DDBJ whole genome shotgun (WGS) entry which is preliminary data.</text>
</comment>
<sequence>MRFGDIVSFALYAIVGFVVFSVVAVVLADPVGSLLKVGRWACYAGIGWFIFQGNWFLVVLCGVGAVALYVLKLFNDDRRGVGGE</sequence>
<keyword evidence="3" id="KW-1185">Reference proteome</keyword>
<evidence type="ECO:0000313" key="3">
    <source>
        <dbReference type="Proteomes" id="UP000029067"/>
    </source>
</evidence>
<keyword evidence="1" id="KW-0812">Transmembrane</keyword>
<feature type="transmembrane region" description="Helical" evidence="1">
    <location>
        <begin position="48"/>
        <end position="71"/>
    </location>
</feature>
<accession>A0A087AQG5</accession>
<reference evidence="2 3" key="1">
    <citation type="submission" date="2014-03" db="EMBL/GenBank/DDBJ databases">
        <title>Genomics of Bifidobacteria.</title>
        <authorList>
            <person name="Ventura M."/>
            <person name="Milani C."/>
            <person name="Lugli G.A."/>
        </authorList>
    </citation>
    <scope>NUCLEOTIDE SEQUENCE [LARGE SCALE GENOMIC DNA]</scope>
    <source>
        <strain evidence="2 3">LMG 10738</strain>
    </source>
</reference>
<dbReference type="RefSeq" id="WP_033518312.1">
    <property type="nucleotide sequence ID" value="NZ_JGYV01000017.1"/>
</dbReference>
<organism evidence="2 3">
    <name type="scientific">Bifidobacterium cuniculi</name>
    <dbReference type="NCBI Taxonomy" id="1688"/>
    <lineage>
        <taxon>Bacteria</taxon>
        <taxon>Bacillati</taxon>
        <taxon>Actinomycetota</taxon>
        <taxon>Actinomycetes</taxon>
        <taxon>Bifidobacteriales</taxon>
        <taxon>Bifidobacteriaceae</taxon>
        <taxon>Bifidobacterium</taxon>
    </lineage>
</organism>